<dbReference type="GO" id="GO:0004308">
    <property type="term" value="F:exo-alpha-sialidase activity"/>
    <property type="evidence" value="ECO:0007669"/>
    <property type="project" value="InterPro"/>
</dbReference>
<gene>
    <name evidence="3" type="ORF">TraAM80_09759</name>
</gene>
<evidence type="ECO:0000256" key="1">
    <source>
        <dbReference type="SAM" id="MobiDB-lite"/>
    </source>
</evidence>
<protein>
    <submittedName>
        <fullName evidence="3">Group II trans-sialidase superfamily</fullName>
    </submittedName>
</protein>
<proteinExistence type="predicted"/>
<dbReference type="AlphaFoldDB" id="A0A3R7K9Y2"/>
<dbReference type="InterPro" id="IPR013320">
    <property type="entry name" value="ConA-like_dom_sf"/>
</dbReference>
<evidence type="ECO:0000313" key="4">
    <source>
        <dbReference type="Proteomes" id="UP000283634"/>
    </source>
</evidence>
<dbReference type="OrthoDB" id="251593at2759"/>
<dbReference type="InterPro" id="IPR008377">
    <property type="entry name" value="Sialidase_trypan"/>
</dbReference>
<dbReference type="VEuPathDB" id="TriTrypDB:TRSC58_03093"/>
<dbReference type="InterPro" id="IPR055239">
    <property type="entry name" value="TS_C"/>
</dbReference>
<dbReference type="Gene3D" id="2.60.120.200">
    <property type="match status" value="1"/>
</dbReference>
<accession>A0A3R7K9Y2</accession>
<name>A0A3R7K9Y2_TRYRA</name>
<reference evidence="3 4" key="1">
    <citation type="journal article" date="2018" name="BMC Genomics">
        <title>Genomic comparison of Trypanosoma conorhini and Trypanosoma rangeli to Trypanosoma cruzi strains of high and low virulence.</title>
        <authorList>
            <person name="Bradwell K.R."/>
            <person name="Koparde V.N."/>
            <person name="Matveyev A.V."/>
            <person name="Serrano M.G."/>
            <person name="Alves J.M."/>
            <person name="Parikh H."/>
            <person name="Huang B."/>
            <person name="Lee V."/>
            <person name="Espinosa-Alvarez O."/>
            <person name="Ortiz P.A."/>
            <person name="Costa-Martins A.G."/>
            <person name="Teixeira M.M."/>
            <person name="Buck G.A."/>
        </authorList>
    </citation>
    <scope>NUCLEOTIDE SEQUENCE [LARGE SCALE GENOMIC DNA]</scope>
    <source>
        <strain evidence="3 4">AM80</strain>
    </source>
</reference>
<keyword evidence="4" id="KW-1185">Reference proteome</keyword>
<organism evidence="3 4">
    <name type="scientific">Trypanosoma rangeli</name>
    <dbReference type="NCBI Taxonomy" id="5698"/>
    <lineage>
        <taxon>Eukaryota</taxon>
        <taxon>Discoba</taxon>
        <taxon>Euglenozoa</taxon>
        <taxon>Kinetoplastea</taxon>
        <taxon>Metakinetoplastina</taxon>
        <taxon>Trypanosomatida</taxon>
        <taxon>Trypanosomatidae</taxon>
        <taxon>Trypanosoma</taxon>
        <taxon>Herpetosoma</taxon>
    </lineage>
</organism>
<dbReference type="RefSeq" id="XP_029233713.1">
    <property type="nucleotide sequence ID" value="XM_029386423.1"/>
</dbReference>
<evidence type="ECO:0000313" key="3">
    <source>
        <dbReference type="EMBL" id="RNE96511.1"/>
    </source>
</evidence>
<dbReference type="PRINTS" id="PR01803">
    <property type="entry name" value="TCSIALIDASE"/>
</dbReference>
<evidence type="ECO:0000259" key="2">
    <source>
        <dbReference type="Pfam" id="PF22925"/>
    </source>
</evidence>
<feature type="region of interest" description="Disordered" evidence="1">
    <location>
        <begin position="82"/>
        <end position="163"/>
    </location>
</feature>
<dbReference type="Pfam" id="PF22925">
    <property type="entry name" value="TS_C"/>
    <property type="match status" value="1"/>
</dbReference>
<feature type="compositionally biased region" description="Basic and acidic residues" evidence="1">
    <location>
        <begin position="82"/>
        <end position="96"/>
    </location>
</feature>
<feature type="domain" description="Trans-sialidase C-terminal" evidence="2">
    <location>
        <begin position="2"/>
        <end position="78"/>
    </location>
</feature>
<sequence>MTTTRNSTWELGREYQVALMLQGNWGSVYVDGVLVGGSYTLPTPEARNYDVSQFYFGAGGNSSVTVKNVFLYNRPLNAMELKRVDQSDAPGKREGDSYDTSEEGAGDSFNASEEGAGDTFNASEEGAGDSSKAPGKRAGDGARVSKQRAGDSARVSKQRAGDSSTRTDVSRLLLLLGLWGFVLSGPRWAGDCASTESISVSPRTF</sequence>
<dbReference type="GeneID" id="40333692"/>
<dbReference type="Proteomes" id="UP000283634">
    <property type="component" value="Unassembled WGS sequence"/>
</dbReference>
<dbReference type="SUPFAM" id="SSF49899">
    <property type="entry name" value="Concanavalin A-like lectins/glucanases"/>
    <property type="match status" value="1"/>
</dbReference>
<comment type="caution">
    <text evidence="3">The sequence shown here is derived from an EMBL/GenBank/DDBJ whole genome shotgun (WGS) entry which is preliminary data.</text>
</comment>
<dbReference type="EMBL" id="MKGL01000679">
    <property type="protein sequence ID" value="RNE96511.1"/>
    <property type="molecule type" value="Genomic_DNA"/>
</dbReference>